<accession>A0A6N7XGJ5</accession>
<evidence type="ECO:0000259" key="2">
    <source>
        <dbReference type="Pfam" id="PF21537"/>
    </source>
</evidence>
<evidence type="ECO:0000259" key="1">
    <source>
        <dbReference type="Pfam" id="PF02492"/>
    </source>
</evidence>
<name>A0A6N7XGJ5_9FIRM</name>
<reference evidence="3 4" key="1">
    <citation type="submission" date="2019-08" db="EMBL/GenBank/DDBJ databases">
        <title>In-depth cultivation of the pig gut microbiome towards novel bacterial diversity and tailored functional studies.</title>
        <authorList>
            <person name="Wylensek D."/>
            <person name="Hitch T.C.A."/>
            <person name="Clavel T."/>
        </authorList>
    </citation>
    <scope>NUCLEOTIDE SEQUENCE [LARGE SCALE GENOMIC DNA]</scope>
    <source>
        <strain evidence="3 4">WCA-MUC-591-APC-4B</strain>
    </source>
</reference>
<evidence type="ECO:0000313" key="4">
    <source>
        <dbReference type="Proteomes" id="UP000469424"/>
    </source>
</evidence>
<dbReference type="RefSeq" id="WP_154553898.1">
    <property type="nucleotide sequence ID" value="NZ_VUNA01000004.1"/>
</dbReference>
<evidence type="ECO:0000313" key="3">
    <source>
        <dbReference type="EMBL" id="MST70338.1"/>
    </source>
</evidence>
<feature type="domain" description="DUF1980" evidence="2">
    <location>
        <begin position="200"/>
        <end position="314"/>
    </location>
</feature>
<sequence length="324" mass="37231">MTVRLEDRQARELPVYLFTGFLGGGKTTFIQDTLNSPDFDPEVPTLLLVCEEGEAEYDISAFASPENVFVEYIDDEADLTRMALQKLESKYRFDRILVEYNGMWMLQSLFASLPPNWIVAQEMLFVDATTFLMYNQNMRQLCFDKMQTAELVVFNRCTKGFDKMPFHKEVRVANRRSQILYEYGPYDVEPDDIEDPLPFDKTQSKITISDDDYAEWYRDINENEDDYEGKTLTLKGRVAMAEDLGTKGRFAFGRHVMTCCVEDIQFAGLMCIYANADDFKTGDWVEITAKVRVEYEEAYGEKGPVLYAKSVKACAPADPEVATF</sequence>
<dbReference type="Pfam" id="PF02492">
    <property type="entry name" value="cobW"/>
    <property type="match status" value="1"/>
</dbReference>
<dbReference type="EMBL" id="VUNA01000004">
    <property type="protein sequence ID" value="MST70338.1"/>
    <property type="molecule type" value="Genomic_DNA"/>
</dbReference>
<dbReference type="PANTHER" id="PTHR40047:SF1">
    <property type="entry name" value="UPF0703 PROTEIN YCGQ"/>
    <property type="match status" value="1"/>
</dbReference>
<dbReference type="SUPFAM" id="SSF52540">
    <property type="entry name" value="P-loop containing nucleoside triphosphate hydrolases"/>
    <property type="match status" value="1"/>
</dbReference>
<feature type="domain" description="CobW/HypB/UreG nucleotide-binding" evidence="1">
    <location>
        <begin position="14"/>
        <end position="157"/>
    </location>
</feature>
<comment type="caution">
    <text evidence="3">The sequence shown here is derived from an EMBL/GenBank/DDBJ whole genome shotgun (WGS) entry which is preliminary data.</text>
</comment>
<proteinExistence type="predicted"/>
<gene>
    <name evidence="3" type="ORF">FYJ65_03115</name>
</gene>
<dbReference type="Pfam" id="PF21537">
    <property type="entry name" value="DUF1980_C"/>
    <property type="match status" value="1"/>
</dbReference>
<protein>
    <submittedName>
        <fullName evidence="3">Uncharacterized protein</fullName>
    </submittedName>
</protein>
<dbReference type="PANTHER" id="PTHR40047">
    <property type="entry name" value="UPF0703 PROTEIN YCGQ"/>
    <property type="match status" value="1"/>
</dbReference>
<dbReference type="InterPro" id="IPR048447">
    <property type="entry name" value="DUF1980_C"/>
</dbReference>
<dbReference type="InterPro" id="IPR052955">
    <property type="entry name" value="UPF0703_membrane_permease"/>
</dbReference>
<dbReference type="Gene3D" id="3.40.50.300">
    <property type="entry name" value="P-loop containing nucleotide triphosphate hydrolases"/>
    <property type="match status" value="1"/>
</dbReference>
<organism evidence="3 4">
    <name type="scientific">Mogibacterium kristiansenii</name>
    <dbReference type="NCBI Taxonomy" id="2606708"/>
    <lineage>
        <taxon>Bacteria</taxon>
        <taxon>Bacillati</taxon>
        <taxon>Bacillota</taxon>
        <taxon>Clostridia</taxon>
        <taxon>Peptostreptococcales</taxon>
        <taxon>Anaerovoracaceae</taxon>
        <taxon>Mogibacterium</taxon>
    </lineage>
</organism>
<dbReference type="Proteomes" id="UP000469424">
    <property type="component" value="Unassembled WGS sequence"/>
</dbReference>
<dbReference type="AlphaFoldDB" id="A0A6N7XGJ5"/>
<dbReference type="InterPro" id="IPR003495">
    <property type="entry name" value="CobW/HypB/UreG_nucleotide-bd"/>
</dbReference>
<dbReference type="InterPro" id="IPR027417">
    <property type="entry name" value="P-loop_NTPase"/>
</dbReference>
<keyword evidence="4" id="KW-1185">Reference proteome</keyword>